<proteinExistence type="predicted"/>
<evidence type="ECO:0000313" key="2">
    <source>
        <dbReference type="EMBL" id="RAX13394.1"/>
    </source>
</evidence>
<dbReference type="EMBL" id="NSCM01000007">
    <property type="protein sequence ID" value="RAX13394.1"/>
    <property type="molecule type" value="Genomic_DNA"/>
</dbReference>
<dbReference type="Proteomes" id="UP000466619">
    <property type="component" value="Unassembled WGS sequence"/>
</dbReference>
<comment type="caution">
    <text evidence="2">The sequence shown here is derived from an EMBL/GenBank/DDBJ whole genome shotgun (WGS) entry which is preliminary data.</text>
</comment>
<sequence length="35" mass="4227">MKQINELLKDIERTLFCGINKPELIQISHSFLQYY</sequence>
<gene>
    <name evidence="2" type="ORF">CKY02_07145</name>
    <name evidence="1" type="ORF">GPY48_11865</name>
</gene>
<dbReference type="EMBL" id="WSFC01000022">
    <property type="protein sequence ID" value="NDL03895.1"/>
    <property type="molecule type" value="Genomic_DNA"/>
</dbReference>
<dbReference type="AlphaFoldDB" id="A0A329X9B4"/>
<name>A0A329X9B4_9GAMM</name>
<reference evidence="1 4" key="3">
    <citation type="submission" date="2019-12" db="EMBL/GenBank/DDBJ databases">
        <title>Engineering Photorhabdus to improve their lethality against agricultural pests.</title>
        <authorList>
            <person name="Machado R.A.R."/>
        </authorList>
    </citation>
    <scope>NUCLEOTIDE SEQUENCE [LARGE SCALE GENOMIC DNA]</scope>
    <source>
        <strain evidence="1 4">M-CN4</strain>
    </source>
</reference>
<accession>A0A329X9B4</accession>
<dbReference type="Proteomes" id="UP000250919">
    <property type="component" value="Unassembled WGS sequence"/>
</dbReference>
<evidence type="ECO:0000313" key="4">
    <source>
        <dbReference type="Proteomes" id="UP000466619"/>
    </source>
</evidence>
<evidence type="ECO:0000313" key="3">
    <source>
        <dbReference type="Proteomes" id="UP000250919"/>
    </source>
</evidence>
<reference evidence="2 3" key="2">
    <citation type="journal article" date="2018" name="Int. J. Syst. Evol. Microbiol.">
        <title>Whole-genome-based revisit of Photorhabdus phylogeny: proposal for the elevation of most Photorhabdus subspecies to the species level and description of one novel species Photorhabdus bodei sp. nov., and one novel subspecies Photorhabdus laumondii subsp. clarkei subsp. nov.</title>
        <authorList>
            <person name="Machado R.A.R."/>
            <person name="Wuthrich D."/>
            <person name="Kuhnert P."/>
            <person name="Arce C.C.M."/>
            <person name="Thonen L."/>
            <person name="Ruiz C."/>
            <person name="Zhang X."/>
            <person name="Robert C.A.M."/>
            <person name="Karimi J."/>
            <person name="Kamali S."/>
            <person name="Ma J."/>
            <person name="Bruggmann R."/>
            <person name="Erb M."/>
        </authorList>
    </citation>
    <scope>NUCLEOTIDE SEQUENCE [LARGE SCALE GENOMIC DNA]</scope>
    <source>
        <strain evidence="2 3">LJ24-63</strain>
    </source>
</reference>
<reference evidence="2" key="1">
    <citation type="submission" date="2017-08" db="EMBL/GenBank/DDBJ databases">
        <authorList>
            <person name="de Groot N.N."/>
        </authorList>
    </citation>
    <scope>NUCLEOTIDE SEQUENCE</scope>
    <source>
        <strain evidence="2">LJ24-63</strain>
    </source>
</reference>
<evidence type="ECO:0000313" key="1">
    <source>
        <dbReference type="EMBL" id="NDL03895.1"/>
    </source>
</evidence>
<protein>
    <submittedName>
        <fullName evidence="2">Uncharacterized protein</fullName>
    </submittedName>
</protein>
<keyword evidence="4" id="KW-1185">Reference proteome</keyword>
<organism evidence="2 3">
    <name type="scientific">Photorhabdus bodei</name>
    <dbReference type="NCBI Taxonomy" id="2029681"/>
    <lineage>
        <taxon>Bacteria</taxon>
        <taxon>Pseudomonadati</taxon>
        <taxon>Pseudomonadota</taxon>
        <taxon>Gammaproteobacteria</taxon>
        <taxon>Enterobacterales</taxon>
        <taxon>Morganellaceae</taxon>
        <taxon>Photorhabdus</taxon>
    </lineage>
</organism>